<dbReference type="EMBL" id="CP003364">
    <property type="protein sequence ID" value="AGA26323.1"/>
    <property type="molecule type" value="Genomic_DNA"/>
</dbReference>
<evidence type="ECO:0000313" key="4">
    <source>
        <dbReference type="EMBL" id="AGA26323.1"/>
    </source>
</evidence>
<dbReference type="InterPro" id="IPR050639">
    <property type="entry name" value="SSR_resolvase"/>
</dbReference>
<gene>
    <name evidence="4" type="ordered locus">Sinac_1964</name>
</gene>
<dbReference type="Pfam" id="PF13408">
    <property type="entry name" value="Zn_ribbon_recom"/>
    <property type="match status" value="1"/>
</dbReference>
<dbReference type="eggNOG" id="COG1961">
    <property type="taxonomic scope" value="Bacteria"/>
</dbReference>
<dbReference type="CDD" id="cd00338">
    <property type="entry name" value="Ser_Recombinase"/>
    <property type="match status" value="1"/>
</dbReference>
<evidence type="ECO:0000259" key="2">
    <source>
        <dbReference type="PROSITE" id="PS51736"/>
    </source>
</evidence>
<dbReference type="PROSITE" id="PS51737">
    <property type="entry name" value="RECOMBINASE_DNA_BIND"/>
    <property type="match status" value="1"/>
</dbReference>
<sequence>MTSTESSPAPTGRTRIGDRQRDRLAIVYVRQSSMNQVHHHRESTQLQYGLVEHAQRLGWKPERIAVIDDDLGLSGASSEGRPGFQRLLGEVALDHVGLVLGVEMSRLARSCKDWYQLLELCALFETLICDLDGLYDPGCYNDRLLLGLKGTMSEAELHVLRQRLWQGALQKARRGELASKGPAGYIRDGTSLVFDPDEQAQGVVRFVFELFDRLGTMNAVLRELVGYGIQMPVRPASGPDKGQLSWRRPSQSALQQMLSHPVYAGAYVYGRSSQSRQSRQQKRPCRLPREQWLVLLRDRYPAYISWEQYEANQERLQQNRSLYACRCSVRSGRALLAGLVVCDRCGYRLRTQYAGRSNQPRYSCSANQTRLGEPRCQSLNAQALDEEVVRLTFQALMPPALEVSLQVADDLHHQRDAARALWKQRLERAAYEEERAARRYHAVEPENRLVARSLEAAWEEKLRICRDLIEEHERFLSEQPRGLTEGEREQIRRLASNVPALWHAESTTDADRKAILREVIDRVEVNVEGESEWVSARIHWVGGCQSDTRIRRPVHRMDQLSTWPVIRRRIEKCLAEGVSAPRIAAVLNAEGILTATGQPMTEGVVRAVMTREGLRSTRSVAPGASPPLGRDEWLVGQLAAKLRVTYGTIHQWIKAGRVRARQCADRRWVVTADEATCRGLMAYRERQDRHRREHETERAATRRQSKKESVD</sequence>
<dbReference type="OrthoDB" id="244546at2"/>
<dbReference type="Gene3D" id="3.90.1750.20">
    <property type="entry name" value="Putative Large Serine Recombinase, Chain B, Domain 2"/>
    <property type="match status" value="1"/>
</dbReference>
<dbReference type="Pfam" id="PF07508">
    <property type="entry name" value="Recombinase"/>
    <property type="match status" value="1"/>
</dbReference>
<accession>L0DBW1</accession>
<dbReference type="SUPFAM" id="SSF53041">
    <property type="entry name" value="Resolvase-like"/>
    <property type="match status" value="1"/>
</dbReference>
<dbReference type="PROSITE" id="PS51736">
    <property type="entry name" value="RECOMBINASES_3"/>
    <property type="match status" value="1"/>
</dbReference>
<dbReference type="Proteomes" id="UP000010798">
    <property type="component" value="Chromosome"/>
</dbReference>
<feature type="region of interest" description="Disordered" evidence="1">
    <location>
        <begin position="686"/>
        <end position="711"/>
    </location>
</feature>
<evidence type="ECO:0000313" key="5">
    <source>
        <dbReference type="Proteomes" id="UP000010798"/>
    </source>
</evidence>
<dbReference type="InterPro" id="IPR025827">
    <property type="entry name" value="Zn_ribbon_recom_dom"/>
</dbReference>
<feature type="domain" description="Recombinase" evidence="3">
    <location>
        <begin position="182"/>
        <end position="322"/>
    </location>
</feature>
<proteinExistence type="predicted"/>
<dbReference type="PANTHER" id="PTHR30461:SF23">
    <property type="entry name" value="DNA RECOMBINASE-RELATED"/>
    <property type="match status" value="1"/>
</dbReference>
<dbReference type="STRING" id="886293.Sinac_1964"/>
<evidence type="ECO:0000256" key="1">
    <source>
        <dbReference type="SAM" id="MobiDB-lite"/>
    </source>
</evidence>
<feature type="domain" description="Resolvase/invertase-type recombinase catalytic" evidence="2">
    <location>
        <begin position="24"/>
        <end position="175"/>
    </location>
</feature>
<dbReference type="Gene3D" id="3.40.50.1390">
    <property type="entry name" value="Resolvase, N-terminal catalytic domain"/>
    <property type="match status" value="1"/>
</dbReference>
<evidence type="ECO:0000259" key="3">
    <source>
        <dbReference type="PROSITE" id="PS51737"/>
    </source>
</evidence>
<protein>
    <submittedName>
        <fullName evidence="4">Site-specific recombinase, DNA invertase Pin</fullName>
    </submittedName>
</protein>
<dbReference type="InterPro" id="IPR011109">
    <property type="entry name" value="DNA_bind_recombinase_dom"/>
</dbReference>
<keyword evidence="5" id="KW-1185">Reference proteome</keyword>
<dbReference type="InterPro" id="IPR038109">
    <property type="entry name" value="DNA_bind_recomb_sf"/>
</dbReference>
<dbReference type="Pfam" id="PF00239">
    <property type="entry name" value="Resolvase"/>
    <property type="match status" value="1"/>
</dbReference>
<dbReference type="InterPro" id="IPR006119">
    <property type="entry name" value="Resolv_N"/>
</dbReference>
<dbReference type="PANTHER" id="PTHR30461">
    <property type="entry name" value="DNA-INVERTASE FROM LAMBDOID PROPHAGE"/>
    <property type="match status" value="1"/>
</dbReference>
<dbReference type="InterPro" id="IPR036162">
    <property type="entry name" value="Resolvase-like_N_sf"/>
</dbReference>
<reference evidence="4 5" key="1">
    <citation type="submission" date="2012-02" db="EMBL/GenBank/DDBJ databases">
        <title>Complete sequence of chromosome of Singulisphaera acidiphila DSM 18658.</title>
        <authorList>
            <consortium name="US DOE Joint Genome Institute (JGI-PGF)"/>
            <person name="Lucas S."/>
            <person name="Copeland A."/>
            <person name="Lapidus A."/>
            <person name="Glavina del Rio T."/>
            <person name="Dalin E."/>
            <person name="Tice H."/>
            <person name="Bruce D."/>
            <person name="Goodwin L."/>
            <person name="Pitluck S."/>
            <person name="Peters L."/>
            <person name="Ovchinnikova G."/>
            <person name="Chertkov O."/>
            <person name="Kyrpides N."/>
            <person name="Mavromatis K."/>
            <person name="Ivanova N."/>
            <person name="Brettin T."/>
            <person name="Detter J.C."/>
            <person name="Han C."/>
            <person name="Larimer F."/>
            <person name="Land M."/>
            <person name="Hauser L."/>
            <person name="Markowitz V."/>
            <person name="Cheng J.-F."/>
            <person name="Hugenholtz P."/>
            <person name="Woyke T."/>
            <person name="Wu D."/>
            <person name="Tindall B."/>
            <person name="Pomrenke H."/>
            <person name="Brambilla E."/>
            <person name="Klenk H.-P."/>
            <person name="Eisen J.A."/>
        </authorList>
    </citation>
    <scope>NUCLEOTIDE SEQUENCE [LARGE SCALE GENOMIC DNA]</scope>
    <source>
        <strain evidence="5">ATCC BAA-1392 / DSM 18658 / VKM B-2454 / MOB10</strain>
    </source>
</reference>
<dbReference type="RefSeq" id="WP_015245490.1">
    <property type="nucleotide sequence ID" value="NC_019892.1"/>
</dbReference>
<name>L0DBW1_SINAD</name>
<dbReference type="AlphaFoldDB" id="L0DBW1"/>
<dbReference type="SMART" id="SM00857">
    <property type="entry name" value="Resolvase"/>
    <property type="match status" value="1"/>
</dbReference>
<organism evidence="4 5">
    <name type="scientific">Singulisphaera acidiphila (strain ATCC BAA-1392 / DSM 18658 / VKM B-2454 / MOB10)</name>
    <dbReference type="NCBI Taxonomy" id="886293"/>
    <lineage>
        <taxon>Bacteria</taxon>
        <taxon>Pseudomonadati</taxon>
        <taxon>Planctomycetota</taxon>
        <taxon>Planctomycetia</taxon>
        <taxon>Isosphaerales</taxon>
        <taxon>Isosphaeraceae</taxon>
        <taxon>Singulisphaera</taxon>
    </lineage>
</organism>
<dbReference type="GO" id="GO:0003677">
    <property type="term" value="F:DNA binding"/>
    <property type="evidence" value="ECO:0007669"/>
    <property type="project" value="InterPro"/>
</dbReference>
<dbReference type="GO" id="GO:0000150">
    <property type="term" value="F:DNA strand exchange activity"/>
    <property type="evidence" value="ECO:0007669"/>
    <property type="project" value="InterPro"/>
</dbReference>
<dbReference type="KEGG" id="saci:Sinac_1964"/>
<dbReference type="HOGENOM" id="CLU_025318_2_0_0"/>